<keyword evidence="1 4" id="KW-0808">Transferase</keyword>
<evidence type="ECO:0000313" key="4">
    <source>
        <dbReference type="EMBL" id="SFJ31090.1"/>
    </source>
</evidence>
<keyword evidence="2" id="KW-0012">Acyltransferase</keyword>
<dbReference type="RefSeq" id="WP_091117189.1">
    <property type="nucleotide sequence ID" value="NZ_BKAF01000034.1"/>
</dbReference>
<organism evidence="4 5">
    <name type="scientific">Nocardioides psychrotolerans</name>
    <dbReference type="NCBI Taxonomy" id="1005945"/>
    <lineage>
        <taxon>Bacteria</taxon>
        <taxon>Bacillati</taxon>
        <taxon>Actinomycetota</taxon>
        <taxon>Actinomycetes</taxon>
        <taxon>Propionibacteriales</taxon>
        <taxon>Nocardioidaceae</taxon>
        <taxon>Nocardioides</taxon>
    </lineage>
</organism>
<evidence type="ECO:0000259" key="3">
    <source>
        <dbReference type="PROSITE" id="PS51186"/>
    </source>
</evidence>
<name>A0A1I3QBM2_9ACTN</name>
<gene>
    <name evidence="4" type="ORF">SAMN05216561_12421</name>
</gene>
<dbReference type="EMBL" id="FOQG01000024">
    <property type="protein sequence ID" value="SFJ31090.1"/>
    <property type="molecule type" value="Genomic_DNA"/>
</dbReference>
<dbReference type="STRING" id="1005945.SAMN05216561_12421"/>
<dbReference type="PROSITE" id="PS51186">
    <property type="entry name" value="GNAT"/>
    <property type="match status" value="1"/>
</dbReference>
<dbReference type="PANTHER" id="PTHR43072:SF23">
    <property type="entry name" value="UPF0039 PROTEIN C11D3.02C"/>
    <property type="match status" value="1"/>
</dbReference>
<dbReference type="Proteomes" id="UP000198649">
    <property type="component" value="Unassembled WGS sequence"/>
</dbReference>
<feature type="domain" description="N-acetyltransferase" evidence="3">
    <location>
        <begin position="4"/>
        <end position="173"/>
    </location>
</feature>
<dbReference type="InterPro" id="IPR000182">
    <property type="entry name" value="GNAT_dom"/>
</dbReference>
<proteinExistence type="predicted"/>
<dbReference type="InterPro" id="IPR016181">
    <property type="entry name" value="Acyl_CoA_acyltransferase"/>
</dbReference>
<dbReference type="GO" id="GO:0016747">
    <property type="term" value="F:acyltransferase activity, transferring groups other than amino-acyl groups"/>
    <property type="evidence" value="ECO:0007669"/>
    <property type="project" value="InterPro"/>
</dbReference>
<keyword evidence="5" id="KW-1185">Reference proteome</keyword>
<reference evidence="4 5" key="1">
    <citation type="submission" date="2016-10" db="EMBL/GenBank/DDBJ databases">
        <authorList>
            <person name="de Groot N.N."/>
        </authorList>
    </citation>
    <scope>NUCLEOTIDE SEQUENCE [LARGE SCALE GENOMIC DNA]</scope>
    <source>
        <strain evidence="4 5">CGMCC 1.11156</strain>
    </source>
</reference>
<evidence type="ECO:0000256" key="2">
    <source>
        <dbReference type="ARBA" id="ARBA00023315"/>
    </source>
</evidence>
<dbReference type="SUPFAM" id="SSF55729">
    <property type="entry name" value="Acyl-CoA N-acyltransferases (Nat)"/>
    <property type="match status" value="1"/>
</dbReference>
<accession>A0A1I3QBM2</accession>
<evidence type="ECO:0000256" key="1">
    <source>
        <dbReference type="ARBA" id="ARBA00022679"/>
    </source>
</evidence>
<dbReference type="Gene3D" id="3.40.630.30">
    <property type="match status" value="1"/>
</dbReference>
<dbReference type="Pfam" id="PF13420">
    <property type="entry name" value="Acetyltransf_4"/>
    <property type="match status" value="1"/>
</dbReference>
<sequence>MTTPIIRPATTADLSGIKAIYDHQVEHAISTFDVEPPPVGYWEARLASTDVGDHLLVAEDGDRPEDGPGPHVLGYAYSSTYRPRTAYARTRETSVYLVDGAGGRGIGRALYDDLLARLRADRIHTVLAVVALPNPASEALHRACGFERVGVLPDVGHKLGRWIDTGLWALRLEVAAEQ</sequence>
<dbReference type="AlphaFoldDB" id="A0A1I3QBM2"/>
<evidence type="ECO:0000313" key="5">
    <source>
        <dbReference type="Proteomes" id="UP000198649"/>
    </source>
</evidence>
<protein>
    <submittedName>
        <fullName evidence="4">Phosphinothricin acetyltransferase</fullName>
    </submittedName>
</protein>
<dbReference type="OrthoDB" id="3173333at2"/>
<dbReference type="PANTHER" id="PTHR43072">
    <property type="entry name" value="N-ACETYLTRANSFERASE"/>
    <property type="match status" value="1"/>
</dbReference>